<comment type="caution">
    <text evidence="1">The sequence shown here is derived from an EMBL/GenBank/DDBJ whole genome shotgun (WGS) entry which is preliminary data.</text>
</comment>
<dbReference type="AlphaFoldDB" id="A0A2W7QBY6"/>
<proteinExistence type="predicted"/>
<dbReference type="EMBL" id="QKZS01000080">
    <property type="protein sequence ID" value="PZX45721.1"/>
    <property type="molecule type" value="Genomic_DNA"/>
</dbReference>
<evidence type="ECO:0000313" key="2">
    <source>
        <dbReference type="Proteomes" id="UP000249538"/>
    </source>
</evidence>
<name>A0A2W7QBY6_9RHOB</name>
<organism evidence="1 2">
    <name type="scientific">Cereibacter changlensis</name>
    <dbReference type="NCBI Taxonomy" id="402884"/>
    <lineage>
        <taxon>Bacteria</taxon>
        <taxon>Pseudomonadati</taxon>
        <taxon>Pseudomonadota</taxon>
        <taxon>Alphaproteobacteria</taxon>
        <taxon>Rhodobacterales</taxon>
        <taxon>Paracoccaceae</taxon>
        <taxon>Cereibacter</taxon>
    </lineage>
</organism>
<gene>
    <name evidence="1" type="ORF">LX76_04760</name>
</gene>
<reference evidence="1 2" key="1">
    <citation type="submission" date="2018-06" db="EMBL/GenBank/DDBJ databases">
        <title>Genomic Encyclopedia of Archaeal and Bacterial Type Strains, Phase II (KMG-II): from individual species to whole genera.</title>
        <authorList>
            <person name="Goeker M."/>
        </authorList>
    </citation>
    <scope>NUCLEOTIDE SEQUENCE [LARGE SCALE GENOMIC DNA]</scope>
    <source>
        <strain evidence="1 2">DSM 18774</strain>
    </source>
</reference>
<evidence type="ECO:0000313" key="1">
    <source>
        <dbReference type="EMBL" id="PZX45721.1"/>
    </source>
</evidence>
<protein>
    <submittedName>
        <fullName evidence="1">Uncharacterized protein</fullName>
    </submittedName>
</protein>
<dbReference type="Proteomes" id="UP000249538">
    <property type="component" value="Unassembled WGS sequence"/>
</dbReference>
<sequence length="67" mass="7289">MGYGGTVVPMARHSVPIDQSVRTDWMGRTGFLIAPVVDLCRHSDLSVQAIAPWRGGHRISGAYLLVL</sequence>
<accession>A0A2W7QBY6</accession>